<dbReference type="PANTHER" id="PTHR21426">
    <property type="entry name" value="EXOCYST COMPLEX COMPONENT 8"/>
    <property type="match status" value="1"/>
</dbReference>
<dbReference type="GO" id="GO:0006893">
    <property type="term" value="P:Golgi to plasma membrane transport"/>
    <property type="evidence" value="ECO:0007669"/>
    <property type="project" value="TreeGrafter"/>
</dbReference>
<dbReference type="Pfam" id="PF06148">
    <property type="entry name" value="COG2_N"/>
    <property type="match status" value="1"/>
</dbReference>
<keyword evidence="8" id="KW-0472">Membrane</keyword>
<evidence type="ECO:0000256" key="4">
    <source>
        <dbReference type="ARBA" id="ARBA00022448"/>
    </source>
</evidence>
<dbReference type="EMBL" id="JAEHOE010000225">
    <property type="protein sequence ID" value="KAG2482400.1"/>
    <property type="molecule type" value="Genomic_DNA"/>
</dbReference>
<keyword evidence="5" id="KW-0268">Exocytosis</keyword>
<feature type="domain" description="Conserved oligomeric Golgi complex subunit 2 N-terminal" evidence="11">
    <location>
        <begin position="37"/>
        <end position="103"/>
    </location>
</feature>
<keyword evidence="13" id="KW-1185">Reference proteome</keyword>
<dbReference type="InterPro" id="IPR024602">
    <property type="entry name" value="COG_su2_N"/>
</dbReference>
<feature type="compositionally biased region" description="Low complexity" evidence="10">
    <location>
        <begin position="893"/>
        <end position="922"/>
    </location>
</feature>
<gene>
    <name evidence="12" type="ORF">HYH03_018661</name>
</gene>
<feature type="compositionally biased region" description="Low complexity" evidence="10">
    <location>
        <begin position="1389"/>
        <end position="1404"/>
    </location>
</feature>
<accession>A0A835XFJ9</accession>
<evidence type="ECO:0000313" key="12">
    <source>
        <dbReference type="EMBL" id="KAG2482400.1"/>
    </source>
</evidence>
<evidence type="ECO:0000256" key="10">
    <source>
        <dbReference type="SAM" id="MobiDB-lite"/>
    </source>
</evidence>
<evidence type="ECO:0000256" key="6">
    <source>
        <dbReference type="ARBA" id="ARBA00022927"/>
    </source>
</evidence>
<proteinExistence type="inferred from homology"/>
<dbReference type="GO" id="GO:0000139">
    <property type="term" value="C:Golgi membrane"/>
    <property type="evidence" value="ECO:0007669"/>
    <property type="project" value="UniProtKB-SubCell"/>
</dbReference>
<reference evidence="12" key="1">
    <citation type="journal article" date="2020" name="bioRxiv">
        <title>Comparative genomics of Chlamydomonas.</title>
        <authorList>
            <person name="Craig R.J."/>
            <person name="Hasan A.R."/>
            <person name="Ness R.W."/>
            <person name="Keightley P.D."/>
        </authorList>
    </citation>
    <scope>NUCLEOTIDE SEQUENCE</scope>
    <source>
        <strain evidence="12">CCAP 11/70</strain>
    </source>
</reference>
<feature type="compositionally biased region" description="Low complexity" evidence="10">
    <location>
        <begin position="1133"/>
        <end position="1156"/>
    </location>
</feature>
<feature type="compositionally biased region" description="Gly residues" evidence="10">
    <location>
        <begin position="1341"/>
        <end position="1354"/>
    </location>
</feature>
<feature type="region of interest" description="Disordered" evidence="10">
    <location>
        <begin position="696"/>
        <end position="1413"/>
    </location>
</feature>
<evidence type="ECO:0000256" key="2">
    <source>
        <dbReference type="ARBA" id="ARBA00007210"/>
    </source>
</evidence>
<keyword evidence="6" id="KW-0653">Protein transport</keyword>
<feature type="region of interest" description="Disordered" evidence="10">
    <location>
        <begin position="472"/>
        <end position="499"/>
    </location>
</feature>
<feature type="compositionally biased region" description="Low complexity" evidence="10">
    <location>
        <begin position="788"/>
        <end position="800"/>
    </location>
</feature>
<comment type="similarity">
    <text evidence="2">Belongs to the EXO84 family.</text>
</comment>
<dbReference type="GO" id="GO:0006887">
    <property type="term" value="P:exocytosis"/>
    <property type="evidence" value="ECO:0007669"/>
    <property type="project" value="UniProtKB-KW"/>
</dbReference>
<dbReference type="Proteomes" id="UP000612055">
    <property type="component" value="Unassembled WGS sequence"/>
</dbReference>
<evidence type="ECO:0000256" key="3">
    <source>
        <dbReference type="ARBA" id="ARBA00020977"/>
    </source>
</evidence>
<dbReference type="GO" id="GO:0015031">
    <property type="term" value="P:protein transport"/>
    <property type="evidence" value="ECO:0007669"/>
    <property type="project" value="UniProtKB-KW"/>
</dbReference>
<evidence type="ECO:0000256" key="1">
    <source>
        <dbReference type="ARBA" id="ARBA00004395"/>
    </source>
</evidence>
<sequence length="1413" mass="144320">MAKSKSKSGKSAADGAKRRSSAGGARVSRKDDQVLWFQREGFDPMEYLRQLQSEKELDAARHELASLNDYCKQEVQKVVHSHHKDFLEASRDIQEVEGLVDELRNYVSGCAAVAANLAELPALGPMVAPAAALPLDPDPGGPEAPAGGAWGGILALQAELLQDLQVAVAEQDFATARALLAAGRDVIAVVERDAGLLAEQAGGDGIPAWRYGFEGALAAQKAAMIEELQRQLAQTNSSTCERRAAAQALGLLAGPGQATQALLRCHTLRVRAAQQHLLKQHSAAGGDPDGVEYAGGLAQRTFLAIGFAAEDVRAVFPAPSPHPAASTTDPAATASGAASGAAALAGGSLPAVSALVVQWAADEAAHCAALLQKHALAPFVATGGAVGALLCAGLALVFCAALEFSHGLALGVVFREQLWPMLEAIVRRHLLRLKDEAASAASLDSTNAALQAAAGGAGAANGSAFGRIHSLGTGGRREHSADGAGEQGDGGPLSAGQVHLPALFPPPGASAAPTAPAGLSSLPMLLPELRALAEGLAPLAWAPAVALLRQGAVAAFGAVCEQVHASLSRLVGSSGAAGAGGGGGPAGAAGVPGASAASGARLGAAQGPLLAAYVAKAEAQLRLFAQSELQSALLPLAHIAGPVAPPELLLPALEPLAELLAALPPPATDALPPEAEPVRETLLQQHSSGVVERIRQELESEQSRRDTERRREQEGRRSWEERTQQADAADRARARAEAAEAKRRAGDYEEDAQEPVGDRRAAGRAGSRGRRQEERWEVEEEVQPEPPAARSKPSAAALQRPPRREPLPEPEPEPEPEPVRRRPAKAVPMPAPEPEPELPPWVVQAANAAAADSGMTRPRRKQAAEAEAWDEGGLEEAAPARAKPSRTQGRGQAAAAAGAGDEWGEAEPGWAAEPLPTAAAARGGRKAEASGLNGAAEPSSGAPASPLLAPKEREKGKGRGGADTQAEAEAAAAGRRVRWLRPPESDPEPVEDARVAAARRRRERARLAEGEVEGAQDDEEQAPRSRSEPRGGRRRNGVEEAEAEAAGPRGALAARRARQAQEEAEEEAPPPQHQYRRPPTVSTAGAATASRRPAASPEPGGSPVGRLGQRKPRPAPEPEPEPEPAVPSRRPRPAAAAPRPMPAGTAGAVAADAPGGAAEGAGPGATARRPNRFGVKLSSDEDEAAPARPARAGLRRPPRTTATAAEASADAASEAPSAGPAGRAVAPVAPKAESVPAADEGGRAATAAARAAERRARLLALNSDDDSAPASRPTAPSPKAPSPAPARRATTPPPEPQTERSEPAPPAGTNADTSGAGARPLTARERLAARMAARAAAAGAGEAGDGEGAPGAGAGAPRERAAAGRAGRALPVLSSDEEARAPVARRRAAGAARRPGAGAQGARAAVEDDEELL</sequence>
<keyword evidence="4" id="KW-0813">Transport</keyword>
<dbReference type="InterPro" id="IPR016159">
    <property type="entry name" value="Cullin_repeat-like_dom_sf"/>
</dbReference>
<comment type="subcellular location">
    <subcellularLocation>
        <location evidence="1">Golgi apparatus membrane</location>
        <topology evidence="1">Peripheral membrane protein</topology>
    </subcellularLocation>
</comment>
<feature type="compositionally biased region" description="Pro residues" evidence="10">
    <location>
        <begin position="829"/>
        <end position="839"/>
    </location>
</feature>
<feature type="compositionally biased region" description="Basic and acidic residues" evidence="10">
    <location>
        <begin position="696"/>
        <end position="747"/>
    </location>
</feature>
<evidence type="ECO:0000256" key="8">
    <source>
        <dbReference type="ARBA" id="ARBA00023136"/>
    </source>
</evidence>
<evidence type="ECO:0000256" key="7">
    <source>
        <dbReference type="ARBA" id="ARBA00023034"/>
    </source>
</evidence>
<feature type="compositionally biased region" description="Low complexity" evidence="10">
    <location>
        <begin position="1078"/>
        <end position="1099"/>
    </location>
</feature>
<dbReference type="InterPro" id="IPR033961">
    <property type="entry name" value="Exo84"/>
</dbReference>
<feature type="compositionally biased region" description="Low complexity" evidence="10">
    <location>
        <begin position="1199"/>
        <end position="1250"/>
    </location>
</feature>
<feature type="compositionally biased region" description="Low complexity" evidence="10">
    <location>
        <begin position="1044"/>
        <end position="1054"/>
    </location>
</feature>
<dbReference type="PANTHER" id="PTHR21426:SF12">
    <property type="entry name" value="EXOCYST COMPLEX COMPONENT 8"/>
    <property type="match status" value="1"/>
</dbReference>
<name>A0A835XFJ9_9CHLO</name>
<comment type="caution">
    <text evidence="12">The sequence shown here is derived from an EMBL/GenBank/DDBJ whole genome shotgun (WGS) entry which is preliminary data.</text>
</comment>
<evidence type="ECO:0000256" key="9">
    <source>
        <dbReference type="ARBA" id="ARBA00031344"/>
    </source>
</evidence>
<feature type="compositionally biased region" description="Basic and acidic residues" evidence="10">
    <location>
        <begin position="1021"/>
        <end position="1031"/>
    </location>
</feature>
<protein>
    <recommendedName>
        <fullName evidence="3">Conserved oligomeric Golgi complex subunit 2</fullName>
    </recommendedName>
    <alternativeName>
        <fullName evidence="9">Component of oligomeric Golgi complex 2</fullName>
    </alternativeName>
</protein>
<feature type="compositionally biased region" description="Low complexity" evidence="10">
    <location>
        <begin position="840"/>
        <end position="851"/>
    </location>
</feature>
<organism evidence="12 13">
    <name type="scientific">Edaphochlamys debaryana</name>
    <dbReference type="NCBI Taxonomy" id="47281"/>
    <lineage>
        <taxon>Eukaryota</taxon>
        <taxon>Viridiplantae</taxon>
        <taxon>Chlorophyta</taxon>
        <taxon>core chlorophytes</taxon>
        <taxon>Chlorophyceae</taxon>
        <taxon>CS clade</taxon>
        <taxon>Chlamydomonadales</taxon>
        <taxon>Chlamydomonadales incertae sedis</taxon>
        <taxon>Edaphochlamys</taxon>
    </lineage>
</organism>
<evidence type="ECO:0000259" key="11">
    <source>
        <dbReference type="Pfam" id="PF06148"/>
    </source>
</evidence>
<dbReference type="GO" id="GO:0000145">
    <property type="term" value="C:exocyst"/>
    <property type="evidence" value="ECO:0007669"/>
    <property type="project" value="InterPro"/>
</dbReference>
<dbReference type="OrthoDB" id="538587at2759"/>
<feature type="compositionally biased region" description="Low complexity" evidence="10">
    <location>
        <begin position="1329"/>
        <end position="1340"/>
    </location>
</feature>
<feature type="region of interest" description="Disordered" evidence="10">
    <location>
        <begin position="1"/>
        <end position="29"/>
    </location>
</feature>
<evidence type="ECO:0000313" key="13">
    <source>
        <dbReference type="Proteomes" id="UP000612055"/>
    </source>
</evidence>
<evidence type="ECO:0000256" key="5">
    <source>
        <dbReference type="ARBA" id="ARBA00022483"/>
    </source>
</evidence>
<feature type="compositionally biased region" description="Low complexity" evidence="10">
    <location>
        <begin position="934"/>
        <end position="949"/>
    </location>
</feature>
<keyword evidence="7" id="KW-0333">Golgi apparatus</keyword>
<dbReference type="SUPFAM" id="SSF74788">
    <property type="entry name" value="Cullin repeat-like"/>
    <property type="match status" value="1"/>
</dbReference>
<feature type="compositionally biased region" description="Pro residues" evidence="10">
    <location>
        <begin position="1275"/>
        <end position="1284"/>
    </location>
</feature>
<feature type="compositionally biased region" description="Acidic residues" evidence="10">
    <location>
        <begin position="1010"/>
        <end position="1020"/>
    </location>
</feature>